<evidence type="ECO:0000256" key="12">
    <source>
        <dbReference type="HAMAP-Rule" id="MF_01023"/>
    </source>
</evidence>
<dbReference type="UniPathway" id="UPA00031">
    <property type="reaction ID" value="UER00012"/>
</dbReference>
<sequence>MDYQKYILPHIWNLKPYSSARDEFKGNEGIFLDANENPLGSPTTHNWNRYPDPYQLEIKEKLSKIKNCPKENIFLGNGSDEAIDLLIRMTCTPGQQEIIICPPTYGMYEVSANINNIDLVKVDLTDNYQLDIPTIVKAINHKTRLIFICSPNNPTGNKINRIDIYQILNHFTEGFVVIDEAYIDFSDEPSFLLELKQFPNLIVLQTLSKAYGLASLRLGMAFADEVLINLFNKIKPPYNISGATQEQVIVALDNKDFVNNSIKEIRSQIKYLISELELISNVIKIYPSDANFLLVKFNEANRLFDYLITQKVITRNRSSVPLCSDTIRITIGTQLENSSLIQNIKEFYNH</sequence>
<keyword evidence="6 12" id="KW-0032">Aminotransferase</keyword>
<dbReference type="InterPro" id="IPR015421">
    <property type="entry name" value="PyrdxlP-dep_Trfase_major"/>
</dbReference>
<evidence type="ECO:0000259" key="13">
    <source>
        <dbReference type="Pfam" id="PF00155"/>
    </source>
</evidence>
<evidence type="ECO:0000256" key="4">
    <source>
        <dbReference type="ARBA" id="ARBA00007970"/>
    </source>
</evidence>
<dbReference type="AlphaFoldDB" id="A0A437PWW3"/>
<evidence type="ECO:0000256" key="6">
    <source>
        <dbReference type="ARBA" id="ARBA00022576"/>
    </source>
</evidence>
<dbReference type="InterPro" id="IPR001917">
    <property type="entry name" value="Aminotrans_II_pyridoxalP_BS"/>
</dbReference>
<comment type="caution">
    <text evidence="14">The sequence shown here is derived from an EMBL/GenBank/DDBJ whole genome shotgun (WGS) entry which is preliminary data.</text>
</comment>
<dbReference type="GO" id="GO:0004400">
    <property type="term" value="F:histidinol-phosphate transaminase activity"/>
    <property type="evidence" value="ECO:0007669"/>
    <property type="project" value="UniProtKB-UniRule"/>
</dbReference>
<evidence type="ECO:0000256" key="1">
    <source>
        <dbReference type="ARBA" id="ARBA00001933"/>
    </source>
</evidence>
<keyword evidence="10 12" id="KW-0368">Histidine biosynthesis</keyword>
<feature type="modified residue" description="N6-(pyridoxal phosphate)lysine" evidence="12">
    <location>
        <position position="209"/>
    </location>
</feature>
<comment type="pathway">
    <text evidence="2 12">Amino-acid biosynthesis; L-histidine biosynthesis; L-histidine from 5-phospho-alpha-D-ribose 1-diphosphate: step 7/9.</text>
</comment>
<organism evidence="14 15">
    <name type="scientific">Sandaracinomonas limnophila</name>
    <dbReference type="NCBI Taxonomy" id="1862386"/>
    <lineage>
        <taxon>Bacteria</taxon>
        <taxon>Pseudomonadati</taxon>
        <taxon>Bacteroidota</taxon>
        <taxon>Cytophagia</taxon>
        <taxon>Cytophagales</taxon>
        <taxon>Flectobacillaceae</taxon>
        <taxon>Sandaracinomonas</taxon>
    </lineage>
</organism>
<dbReference type="SUPFAM" id="SSF53383">
    <property type="entry name" value="PLP-dependent transferases"/>
    <property type="match status" value="1"/>
</dbReference>
<proteinExistence type="inferred from homology"/>
<accession>A0A437PWW3</accession>
<dbReference type="GO" id="GO:0000105">
    <property type="term" value="P:L-histidine biosynthetic process"/>
    <property type="evidence" value="ECO:0007669"/>
    <property type="project" value="UniProtKB-UniRule"/>
</dbReference>
<dbReference type="RefSeq" id="WP_127802307.1">
    <property type="nucleotide sequence ID" value="NZ_SACY01000001.1"/>
</dbReference>
<dbReference type="Gene3D" id="3.40.640.10">
    <property type="entry name" value="Type I PLP-dependent aspartate aminotransferase-like (Major domain)"/>
    <property type="match status" value="1"/>
</dbReference>
<evidence type="ECO:0000313" key="15">
    <source>
        <dbReference type="Proteomes" id="UP000282832"/>
    </source>
</evidence>
<evidence type="ECO:0000313" key="14">
    <source>
        <dbReference type="EMBL" id="RVU26755.1"/>
    </source>
</evidence>
<protein>
    <recommendedName>
        <fullName evidence="12">Histidinol-phosphate aminotransferase</fullName>
        <ecNumber evidence="12">2.6.1.9</ecNumber>
    </recommendedName>
    <alternativeName>
        <fullName evidence="12">Imidazole acetol-phosphate transaminase</fullName>
    </alternativeName>
</protein>
<dbReference type="InterPro" id="IPR015424">
    <property type="entry name" value="PyrdxlP-dep_Trfase"/>
</dbReference>
<evidence type="ECO:0000256" key="2">
    <source>
        <dbReference type="ARBA" id="ARBA00005011"/>
    </source>
</evidence>
<dbReference type="EC" id="2.6.1.9" evidence="12"/>
<dbReference type="InterPro" id="IPR005861">
    <property type="entry name" value="HisP_aminotrans"/>
</dbReference>
<feature type="domain" description="Aminotransferase class I/classII large" evidence="13">
    <location>
        <begin position="44"/>
        <end position="342"/>
    </location>
</feature>
<keyword evidence="7 12" id="KW-0028">Amino-acid biosynthesis</keyword>
<keyword evidence="15" id="KW-1185">Reference proteome</keyword>
<evidence type="ECO:0000256" key="10">
    <source>
        <dbReference type="ARBA" id="ARBA00023102"/>
    </source>
</evidence>
<keyword evidence="8 12" id="KW-0808">Transferase</keyword>
<dbReference type="Proteomes" id="UP000282832">
    <property type="component" value="Unassembled WGS sequence"/>
</dbReference>
<comment type="pathway">
    <text evidence="3">Lipid metabolism.</text>
</comment>
<comment type="similarity">
    <text evidence="4 12">Belongs to the class-II pyridoxal-phosphate-dependent aminotransferase family. Histidinol-phosphate aminotransferase subfamily.</text>
</comment>
<reference evidence="14 15" key="1">
    <citation type="submission" date="2019-01" db="EMBL/GenBank/DDBJ databases">
        <authorList>
            <person name="Chen W.-M."/>
        </authorList>
    </citation>
    <scope>NUCLEOTIDE SEQUENCE [LARGE SCALE GENOMIC DNA]</scope>
    <source>
        <strain evidence="14 15">FSY-15</strain>
    </source>
</reference>
<dbReference type="NCBIfam" id="TIGR01141">
    <property type="entry name" value="hisC"/>
    <property type="match status" value="1"/>
</dbReference>
<dbReference type="HAMAP" id="MF_01023">
    <property type="entry name" value="HisC_aminotrans_2"/>
    <property type="match status" value="1"/>
</dbReference>
<keyword evidence="9 12" id="KW-0663">Pyridoxal phosphate</keyword>
<evidence type="ECO:0000256" key="5">
    <source>
        <dbReference type="ARBA" id="ARBA00011738"/>
    </source>
</evidence>
<dbReference type="GO" id="GO:0030170">
    <property type="term" value="F:pyridoxal phosphate binding"/>
    <property type="evidence" value="ECO:0007669"/>
    <property type="project" value="InterPro"/>
</dbReference>
<dbReference type="Gene3D" id="3.90.1150.10">
    <property type="entry name" value="Aspartate Aminotransferase, domain 1"/>
    <property type="match status" value="1"/>
</dbReference>
<evidence type="ECO:0000256" key="11">
    <source>
        <dbReference type="ARBA" id="ARBA00047481"/>
    </source>
</evidence>
<dbReference type="InterPro" id="IPR015422">
    <property type="entry name" value="PyrdxlP-dep_Trfase_small"/>
</dbReference>
<comment type="catalytic activity">
    <reaction evidence="11 12">
        <text>L-histidinol phosphate + 2-oxoglutarate = 3-(imidazol-4-yl)-2-oxopropyl phosphate + L-glutamate</text>
        <dbReference type="Rhea" id="RHEA:23744"/>
        <dbReference type="ChEBI" id="CHEBI:16810"/>
        <dbReference type="ChEBI" id="CHEBI:29985"/>
        <dbReference type="ChEBI" id="CHEBI:57766"/>
        <dbReference type="ChEBI" id="CHEBI:57980"/>
        <dbReference type="EC" id="2.6.1.9"/>
    </reaction>
</comment>
<comment type="cofactor">
    <cofactor evidence="1 12">
        <name>pyridoxal 5'-phosphate</name>
        <dbReference type="ChEBI" id="CHEBI:597326"/>
    </cofactor>
</comment>
<evidence type="ECO:0000256" key="8">
    <source>
        <dbReference type="ARBA" id="ARBA00022679"/>
    </source>
</evidence>
<gene>
    <name evidence="12 14" type="primary">hisC</name>
    <name evidence="14" type="ORF">EOJ36_01800</name>
</gene>
<dbReference type="PROSITE" id="PS00599">
    <property type="entry name" value="AA_TRANSFER_CLASS_2"/>
    <property type="match status" value="1"/>
</dbReference>
<evidence type="ECO:0000256" key="9">
    <source>
        <dbReference type="ARBA" id="ARBA00022898"/>
    </source>
</evidence>
<dbReference type="PANTHER" id="PTHR42885:SF2">
    <property type="entry name" value="HISTIDINOL-PHOSPHATE AMINOTRANSFERASE"/>
    <property type="match status" value="1"/>
</dbReference>
<dbReference type="OrthoDB" id="9813612at2"/>
<dbReference type="EMBL" id="SACY01000001">
    <property type="protein sequence ID" value="RVU26755.1"/>
    <property type="molecule type" value="Genomic_DNA"/>
</dbReference>
<comment type="subunit">
    <text evidence="5 12">Homodimer.</text>
</comment>
<dbReference type="PANTHER" id="PTHR42885">
    <property type="entry name" value="HISTIDINOL-PHOSPHATE AMINOTRANSFERASE-RELATED"/>
    <property type="match status" value="1"/>
</dbReference>
<dbReference type="Pfam" id="PF00155">
    <property type="entry name" value="Aminotran_1_2"/>
    <property type="match status" value="1"/>
</dbReference>
<evidence type="ECO:0000256" key="3">
    <source>
        <dbReference type="ARBA" id="ARBA00005189"/>
    </source>
</evidence>
<dbReference type="InterPro" id="IPR004839">
    <property type="entry name" value="Aminotransferase_I/II_large"/>
</dbReference>
<dbReference type="CDD" id="cd00609">
    <property type="entry name" value="AAT_like"/>
    <property type="match status" value="1"/>
</dbReference>
<name>A0A437PWW3_9BACT</name>
<evidence type="ECO:0000256" key="7">
    <source>
        <dbReference type="ARBA" id="ARBA00022605"/>
    </source>
</evidence>